<keyword evidence="2" id="KW-1185">Reference proteome</keyword>
<dbReference type="AlphaFoldDB" id="A0A392T609"/>
<protein>
    <submittedName>
        <fullName evidence="1">Uncharacterized protein</fullName>
    </submittedName>
</protein>
<name>A0A392T609_9FABA</name>
<proteinExistence type="predicted"/>
<evidence type="ECO:0000313" key="1">
    <source>
        <dbReference type="EMBL" id="MCI56533.1"/>
    </source>
</evidence>
<sequence>LGIALGMNSMLITSFRLTPTHLGGLSGSSLAIRLSHHPDSVKLLWERTGLSCLCLWQDSNLWYARP</sequence>
<dbReference type="Proteomes" id="UP000265520">
    <property type="component" value="Unassembled WGS sequence"/>
</dbReference>
<organism evidence="1 2">
    <name type="scientific">Trifolium medium</name>
    <dbReference type="NCBI Taxonomy" id="97028"/>
    <lineage>
        <taxon>Eukaryota</taxon>
        <taxon>Viridiplantae</taxon>
        <taxon>Streptophyta</taxon>
        <taxon>Embryophyta</taxon>
        <taxon>Tracheophyta</taxon>
        <taxon>Spermatophyta</taxon>
        <taxon>Magnoliopsida</taxon>
        <taxon>eudicotyledons</taxon>
        <taxon>Gunneridae</taxon>
        <taxon>Pentapetalae</taxon>
        <taxon>rosids</taxon>
        <taxon>fabids</taxon>
        <taxon>Fabales</taxon>
        <taxon>Fabaceae</taxon>
        <taxon>Papilionoideae</taxon>
        <taxon>50 kb inversion clade</taxon>
        <taxon>NPAAA clade</taxon>
        <taxon>Hologalegina</taxon>
        <taxon>IRL clade</taxon>
        <taxon>Trifolieae</taxon>
        <taxon>Trifolium</taxon>
    </lineage>
</organism>
<evidence type="ECO:0000313" key="2">
    <source>
        <dbReference type="Proteomes" id="UP000265520"/>
    </source>
</evidence>
<dbReference type="EMBL" id="LXQA010513714">
    <property type="protein sequence ID" value="MCI56533.1"/>
    <property type="molecule type" value="Genomic_DNA"/>
</dbReference>
<comment type="caution">
    <text evidence="1">The sequence shown here is derived from an EMBL/GenBank/DDBJ whole genome shotgun (WGS) entry which is preliminary data.</text>
</comment>
<accession>A0A392T609</accession>
<feature type="non-terminal residue" evidence="1">
    <location>
        <position position="1"/>
    </location>
</feature>
<reference evidence="1 2" key="1">
    <citation type="journal article" date="2018" name="Front. Plant Sci.">
        <title>Red Clover (Trifolium pratense) and Zigzag Clover (T. medium) - A Picture of Genomic Similarities and Differences.</title>
        <authorList>
            <person name="Dluhosova J."/>
            <person name="Istvanek J."/>
            <person name="Nedelnik J."/>
            <person name="Repkova J."/>
        </authorList>
    </citation>
    <scope>NUCLEOTIDE SEQUENCE [LARGE SCALE GENOMIC DNA]</scope>
    <source>
        <strain evidence="2">cv. 10/8</strain>
        <tissue evidence="1">Leaf</tissue>
    </source>
</reference>